<evidence type="ECO:0000313" key="1">
    <source>
        <dbReference type="EMBL" id="QQK08927.1"/>
    </source>
</evidence>
<protein>
    <submittedName>
        <fullName evidence="1">FadR family transcriptional regulator</fullName>
    </submittedName>
</protein>
<keyword evidence="2" id="KW-1185">Reference proteome</keyword>
<organism evidence="1 2">
    <name type="scientific">Miniphocaeibacter halophilus</name>
    <dbReference type="NCBI Taxonomy" id="2931922"/>
    <lineage>
        <taxon>Bacteria</taxon>
        <taxon>Bacillati</taxon>
        <taxon>Bacillota</taxon>
        <taxon>Tissierellia</taxon>
        <taxon>Tissierellales</taxon>
        <taxon>Peptoniphilaceae</taxon>
        <taxon>Miniphocaeibacter</taxon>
    </lineage>
</organism>
<proteinExistence type="predicted"/>
<gene>
    <name evidence="1" type="ORF">JFY71_05155</name>
</gene>
<accession>A0AC61MTS5</accession>
<evidence type="ECO:0000313" key="2">
    <source>
        <dbReference type="Proteomes" id="UP000595814"/>
    </source>
</evidence>
<reference evidence="1 2" key="1">
    <citation type="journal article" date="2022" name="Int. J. Syst. Evol. Microbiol.">
        <title>Miniphocaeibacter halophilus sp. nov., an ammonium-tolerant acetate-producing bacterium isolated from a biogas system.</title>
        <authorList>
            <person name="Schnurer A."/>
            <person name="Singh A."/>
            <person name="Bi S."/>
            <person name="Qiao W."/>
            <person name="Westerholm M."/>
        </authorList>
    </citation>
    <scope>NUCLEOTIDE SEQUENCE [LARGE SCALE GENOMIC DNA]</scope>
    <source>
        <strain evidence="1 2">AMB_01</strain>
    </source>
</reference>
<sequence length="230" mass="26778">MIDKKDKSLGEVVSSIIKNDIFIHEIYQPGDKLPVEKELANKLKVSRTALREGIKDLESKGILEIKRGVGTFVSKDFGFGLDTKNLKVEDIQRILLKDWYEMRILFEVPAMSLVAERATDKEIEEIENIQNEIKILIEQDKSFLELDYLFHKKLTLATHNNVLIKTMYENKVWEWSYYLIAKNQKNLKVKMQNNAFNNHTSIVNFLKDRDGEGAEMAMRYHLITAINDVK</sequence>
<name>A0AC61MTS5_9FIRM</name>
<dbReference type="Proteomes" id="UP000595814">
    <property type="component" value="Chromosome"/>
</dbReference>
<dbReference type="EMBL" id="CP066744">
    <property type="protein sequence ID" value="QQK08927.1"/>
    <property type="molecule type" value="Genomic_DNA"/>
</dbReference>